<dbReference type="AlphaFoldDB" id="A0AAV8SMB7"/>
<gene>
    <name evidence="2" type="ORF">K2173_019769</name>
</gene>
<protein>
    <submittedName>
        <fullName evidence="2">Uncharacterized protein</fullName>
    </submittedName>
</protein>
<dbReference type="Pfam" id="PF05097">
    <property type="entry name" value="DUF688"/>
    <property type="match status" value="1"/>
</dbReference>
<dbReference type="PANTHER" id="PTHR33671:SF2">
    <property type="entry name" value="N-METHYLTRANSFERASE, PUTATIVE (DUF688)-RELATED"/>
    <property type="match status" value="1"/>
</dbReference>
<sequence length="716" mass="79054">MEERQLDFNQPFLSVRRFSAGISTPKAENKRKTDAAVSKLPPLPAYKSDFKSGPVSKPGKVPFVWEQTPGRPKNGDKSQSQALQKLPVAPKLPPGRAFNAKPINSDKGYKGMHPTRLQALNVQSVDINIQKEESSVEKLEEIGSCTSDDSDESYVDALDALSQTESSFYNCSISGLSGLDASDVKPSGTFASDPQTRDFMMGRFLPAAKAVASEIPQHFSKKPPVAREQPRQIKDIVVTQRRQMPDQNRLINIPYNVQCNEFEESEDEDNGYDGRDHSSPSVCGLFPRLCLQSSFCLLNPVPGIKRQAQRPISSVHKTKFQSSNVVLSKKIENKNPTKVVYERGRTSHGLQPAGVHEHKDELNSVSKQILCTRDIMKVDGSPLYKSWQNKSSLPLYNDFSQSAVTEEKGVLVSHEKFQDSKVSSSNSPTKHVRTFQELLVDDMNQQETGCLSPMVEKTLYIDSVHTNKPQNSSSSDTKMFSAYKKNDANTLIKASGIEEMACMSSSVKDVKFLDGAGEKKKVRVESLESVDSGFLSVSDGSLHDVQMDVMDSSGQDQDLLQRSMASPSPKVNKNGMINIKSRQDTNAGNLESSHGLTHDPIMFTRARLVDDGKINVKGQVSSGIINQENTMPCHSLLPLPPPLPNSPTESWLMRTLPAVSSKNLFSRSSFVTHTTPRALASKRESLEVKWETIAKSSKELGDSRFSEELLAPISEA</sequence>
<feature type="region of interest" description="Disordered" evidence="1">
    <location>
        <begin position="20"/>
        <end position="108"/>
    </location>
</feature>
<evidence type="ECO:0000313" key="3">
    <source>
        <dbReference type="Proteomes" id="UP001159364"/>
    </source>
</evidence>
<proteinExistence type="predicted"/>
<evidence type="ECO:0000256" key="1">
    <source>
        <dbReference type="SAM" id="MobiDB-lite"/>
    </source>
</evidence>
<keyword evidence="3" id="KW-1185">Reference proteome</keyword>
<dbReference type="EMBL" id="JAIWQS010000010">
    <property type="protein sequence ID" value="KAJ8753370.1"/>
    <property type="molecule type" value="Genomic_DNA"/>
</dbReference>
<accession>A0AAV8SMB7</accession>
<dbReference type="InterPro" id="IPR007789">
    <property type="entry name" value="DUF688"/>
</dbReference>
<name>A0AAV8SMB7_9ROSI</name>
<dbReference type="Proteomes" id="UP001159364">
    <property type="component" value="Linkage Group LG10"/>
</dbReference>
<evidence type="ECO:0000313" key="2">
    <source>
        <dbReference type="EMBL" id="KAJ8753370.1"/>
    </source>
</evidence>
<reference evidence="2 3" key="1">
    <citation type="submission" date="2021-09" db="EMBL/GenBank/DDBJ databases">
        <title>Genomic insights and catalytic innovation underlie evolution of tropane alkaloids biosynthesis.</title>
        <authorList>
            <person name="Wang Y.-J."/>
            <person name="Tian T."/>
            <person name="Huang J.-P."/>
            <person name="Huang S.-X."/>
        </authorList>
    </citation>
    <scope>NUCLEOTIDE SEQUENCE [LARGE SCALE GENOMIC DNA]</scope>
    <source>
        <strain evidence="2">KIB-2018</strain>
        <tissue evidence="2">Leaf</tissue>
    </source>
</reference>
<organism evidence="2 3">
    <name type="scientific">Erythroxylum novogranatense</name>
    <dbReference type="NCBI Taxonomy" id="1862640"/>
    <lineage>
        <taxon>Eukaryota</taxon>
        <taxon>Viridiplantae</taxon>
        <taxon>Streptophyta</taxon>
        <taxon>Embryophyta</taxon>
        <taxon>Tracheophyta</taxon>
        <taxon>Spermatophyta</taxon>
        <taxon>Magnoliopsida</taxon>
        <taxon>eudicotyledons</taxon>
        <taxon>Gunneridae</taxon>
        <taxon>Pentapetalae</taxon>
        <taxon>rosids</taxon>
        <taxon>fabids</taxon>
        <taxon>Malpighiales</taxon>
        <taxon>Erythroxylaceae</taxon>
        <taxon>Erythroxylum</taxon>
    </lineage>
</organism>
<comment type="caution">
    <text evidence="2">The sequence shown here is derived from an EMBL/GenBank/DDBJ whole genome shotgun (WGS) entry which is preliminary data.</text>
</comment>
<dbReference type="PANTHER" id="PTHR33671">
    <property type="entry name" value="N-METHYLTRANSFERASE, PUTATIVE (DUF688)-RELATED"/>
    <property type="match status" value="1"/>
</dbReference>